<comment type="caution">
    <text evidence="6">The sequence shown here is derived from an EMBL/GenBank/DDBJ whole genome shotgun (WGS) entry which is preliminary data.</text>
</comment>
<dbReference type="SUPFAM" id="SSF57829">
    <property type="entry name" value="Zn-binding ribosomal proteins"/>
    <property type="match status" value="1"/>
</dbReference>
<dbReference type="InterPro" id="IPR023407">
    <property type="entry name" value="Ribosomal_eS27_Zn-bd_dom_sf"/>
</dbReference>
<reference evidence="6 7" key="1">
    <citation type="journal article" date="2019" name="Sci. Rep.">
        <title>A high-quality genome of Eragrostis curvula grass provides insights into Poaceae evolution and supports new strategies to enhance forage quality.</title>
        <authorList>
            <person name="Carballo J."/>
            <person name="Santos B.A.C.M."/>
            <person name="Zappacosta D."/>
            <person name="Garbus I."/>
            <person name="Selva J.P."/>
            <person name="Gallo C.A."/>
            <person name="Diaz A."/>
            <person name="Albertini E."/>
            <person name="Caccamo M."/>
            <person name="Echenique V."/>
        </authorList>
    </citation>
    <scope>NUCLEOTIDE SEQUENCE [LARGE SCALE GENOMIC DNA]</scope>
    <source>
        <strain evidence="7">cv. Victoria</strain>
        <tissue evidence="6">Leaf</tissue>
    </source>
</reference>
<dbReference type="Gene3D" id="2.20.25.100">
    <property type="entry name" value="Zn-binding ribosomal proteins"/>
    <property type="match status" value="1"/>
</dbReference>
<dbReference type="GO" id="GO:1990904">
    <property type="term" value="C:ribonucleoprotein complex"/>
    <property type="evidence" value="ECO:0007669"/>
    <property type="project" value="UniProtKB-KW"/>
</dbReference>
<organism evidence="6 7">
    <name type="scientific">Eragrostis curvula</name>
    <name type="common">weeping love grass</name>
    <dbReference type="NCBI Taxonomy" id="38414"/>
    <lineage>
        <taxon>Eukaryota</taxon>
        <taxon>Viridiplantae</taxon>
        <taxon>Streptophyta</taxon>
        <taxon>Embryophyta</taxon>
        <taxon>Tracheophyta</taxon>
        <taxon>Spermatophyta</taxon>
        <taxon>Magnoliopsida</taxon>
        <taxon>Liliopsida</taxon>
        <taxon>Poales</taxon>
        <taxon>Poaceae</taxon>
        <taxon>PACMAD clade</taxon>
        <taxon>Chloridoideae</taxon>
        <taxon>Eragrostideae</taxon>
        <taxon>Eragrostidinae</taxon>
        <taxon>Eragrostis</taxon>
    </lineage>
</organism>
<dbReference type="GO" id="GO:0003735">
    <property type="term" value="F:structural constituent of ribosome"/>
    <property type="evidence" value="ECO:0007669"/>
    <property type="project" value="InterPro"/>
</dbReference>
<evidence type="ECO:0000256" key="4">
    <source>
        <dbReference type="ARBA" id="ARBA00022980"/>
    </source>
</evidence>
<protein>
    <submittedName>
        <fullName evidence="6">Uncharacterized protein</fullName>
    </submittedName>
</protein>
<dbReference type="PANTHER" id="PTHR11594">
    <property type="entry name" value="40S RIBOSOMAL PROTEIN S27"/>
    <property type="match status" value="1"/>
</dbReference>
<dbReference type="Proteomes" id="UP000324897">
    <property type="component" value="Unassembled WGS sequence"/>
</dbReference>
<keyword evidence="3" id="KW-0862">Zinc</keyword>
<sequence length="173" mass="19723">MVHLATDQELLALLRASKIVKFIMIVGRSKINVCDDNFAIVHEMNELQIDPRTKSEMQIIVRNEDPLVEAVDLEWAEEPQHGITTVGLERVEEEEKEHYMDLGRGREEMLLPAVVMLQHKFHKNQERLGSSLSLLHRHSQTVVVCPGCQAVLCQPTGGKARLTEGFSFRRKND</sequence>
<gene>
    <name evidence="6" type="ORF">EJB05_50892</name>
</gene>
<dbReference type="Gramene" id="TVU03576">
    <property type="protein sequence ID" value="TVU03576"/>
    <property type="gene ID" value="EJB05_50892"/>
</dbReference>
<evidence type="ECO:0000313" key="7">
    <source>
        <dbReference type="Proteomes" id="UP000324897"/>
    </source>
</evidence>
<dbReference type="InterPro" id="IPR011332">
    <property type="entry name" value="Ribosomal_zn-bd"/>
</dbReference>
<keyword evidence="4" id="KW-0689">Ribosomal protein</keyword>
<feature type="non-terminal residue" evidence="6">
    <location>
        <position position="1"/>
    </location>
</feature>
<evidence type="ECO:0000256" key="3">
    <source>
        <dbReference type="ARBA" id="ARBA00022833"/>
    </source>
</evidence>
<keyword evidence="5" id="KW-0687">Ribonucleoprotein</keyword>
<comment type="cofactor">
    <cofactor evidence="1">
        <name>Zn(2+)</name>
        <dbReference type="ChEBI" id="CHEBI:29105"/>
    </cofactor>
</comment>
<dbReference type="OrthoDB" id="695910at2759"/>
<dbReference type="InterPro" id="IPR000592">
    <property type="entry name" value="Ribosomal_eS27"/>
</dbReference>
<dbReference type="Pfam" id="PF01667">
    <property type="entry name" value="Ribosomal_S27e"/>
    <property type="match status" value="1"/>
</dbReference>
<comment type="similarity">
    <text evidence="2">Belongs to the eukaryotic ribosomal protein eS27 family.</text>
</comment>
<dbReference type="GO" id="GO:0006412">
    <property type="term" value="P:translation"/>
    <property type="evidence" value="ECO:0007669"/>
    <property type="project" value="InterPro"/>
</dbReference>
<dbReference type="GO" id="GO:0005840">
    <property type="term" value="C:ribosome"/>
    <property type="evidence" value="ECO:0007669"/>
    <property type="project" value="UniProtKB-KW"/>
</dbReference>
<dbReference type="AlphaFoldDB" id="A0A5J9SX45"/>
<evidence type="ECO:0000256" key="1">
    <source>
        <dbReference type="ARBA" id="ARBA00001947"/>
    </source>
</evidence>
<name>A0A5J9SX45_9POAL</name>
<proteinExistence type="inferred from homology"/>
<keyword evidence="7" id="KW-1185">Reference proteome</keyword>
<evidence type="ECO:0000313" key="6">
    <source>
        <dbReference type="EMBL" id="TVU03576.1"/>
    </source>
</evidence>
<accession>A0A5J9SX45</accession>
<evidence type="ECO:0000256" key="5">
    <source>
        <dbReference type="ARBA" id="ARBA00023274"/>
    </source>
</evidence>
<evidence type="ECO:0000256" key="2">
    <source>
        <dbReference type="ARBA" id="ARBA00010919"/>
    </source>
</evidence>
<dbReference type="EMBL" id="RWGY01000165">
    <property type="protein sequence ID" value="TVU03576.1"/>
    <property type="molecule type" value="Genomic_DNA"/>
</dbReference>